<dbReference type="GO" id="GO:0016887">
    <property type="term" value="F:ATP hydrolysis activity"/>
    <property type="evidence" value="ECO:0007669"/>
    <property type="project" value="InterPro"/>
</dbReference>
<gene>
    <name evidence="3" type="ORF">S01H1_05891</name>
</gene>
<organism evidence="3">
    <name type="scientific">marine sediment metagenome</name>
    <dbReference type="NCBI Taxonomy" id="412755"/>
    <lineage>
        <taxon>unclassified sequences</taxon>
        <taxon>metagenomes</taxon>
        <taxon>ecological metagenomes</taxon>
    </lineage>
</organism>
<protein>
    <recommendedName>
        <fullName evidence="2">Bacterial type II secretion system protein E domain-containing protein</fullName>
    </recommendedName>
</protein>
<dbReference type="EMBL" id="BARS01003058">
    <property type="protein sequence ID" value="GAF76920.1"/>
    <property type="molecule type" value="Genomic_DNA"/>
</dbReference>
<name>X0TLE6_9ZZZZ</name>
<evidence type="ECO:0000256" key="1">
    <source>
        <dbReference type="ARBA" id="ARBA00006611"/>
    </source>
</evidence>
<comment type="similarity">
    <text evidence="1">Belongs to the GSP E family.</text>
</comment>
<dbReference type="InterPro" id="IPR006321">
    <property type="entry name" value="PilT/PilU"/>
</dbReference>
<feature type="non-terminal residue" evidence="3">
    <location>
        <position position="1"/>
    </location>
</feature>
<dbReference type="PANTHER" id="PTHR30486">
    <property type="entry name" value="TWITCHING MOTILITY PROTEIN PILT"/>
    <property type="match status" value="1"/>
</dbReference>
<dbReference type="Pfam" id="PF00437">
    <property type="entry name" value="T2SSE"/>
    <property type="match status" value="1"/>
</dbReference>
<dbReference type="InterPro" id="IPR027417">
    <property type="entry name" value="P-loop_NTPase"/>
</dbReference>
<dbReference type="SMART" id="SM00382">
    <property type="entry name" value="AAA"/>
    <property type="match status" value="1"/>
</dbReference>
<evidence type="ECO:0000313" key="3">
    <source>
        <dbReference type="EMBL" id="GAF76920.1"/>
    </source>
</evidence>
<dbReference type="InterPro" id="IPR050921">
    <property type="entry name" value="T4SS_GSP_E_ATPase"/>
</dbReference>
<comment type="caution">
    <text evidence="3">The sequence shown here is derived from an EMBL/GenBank/DDBJ whole genome shotgun (WGS) entry which is preliminary data.</text>
</comment>
<dbReference type="SUPFAM" id="SSF52540">
    <property type="entry name" value="P-loop containing nucleoside triphosphate hydrolases"/>
    <property type="match status" value="1"/>
</dbReference>
<dbReference type="CDD" id="cd01131">
    <property type="entry name" value="PilT"/>
    <property type="match status" value="1"/>
</dbReference>
<dbReference type="AlphaFoldDB" id="X0TLE6"/>
<dbReference type="GO" id="GO:0005524">
    <property type="term" value="F:ATP binding"/>
    <property type="evidence" value="ECO:0007669"/>
    <property type="project" value="InterPro"/>
</dbReference>
<dbReference type="InterPro" id="IPR003593">
    <property type="entry name" value="AAA+_ATPase"/>
</dbReference>
<dbReference type="InterPro" id="IPR001482">
    <property type="entry name" value="T2SS/T4SS_dom"/>
</dbReference>
<dbReference type="Gene3D" id="3.40.50.300">
    <property type="entry name" value="P-loop containing nucleotide triphosphate hydrolases"/>
    <property type="match status" value="1"/>
</dbReference>
<feature type="domain" description="Bacterial type II secretion system protein E" evidence="2">
    <location>
        <begin position="142"/>
        <end position="156"/>
    </location>
</feature>
<reference evidence="3" key="1">
    <citation type="journal article" date="2014" name="Front. Microbiol.">
        <title>High frequency of phylogenetically diverse reductive dehalogenase-homologous genes in deep subseafloor sedimentary metagenomes.</title>
        <authorList>
            <person name="Kawai M."/>
            <person name="Futagami T."/>
            <person name="Toyoda A."/>
            <person name="Takaki Y."/>
            <person name="Nishi S."/>
            <person name="Hori S."/>
            <person name="Arai W."/>
            <person name="Tsubouchi T."/>
            <person name="Morono Y."/>
            <person name="Uchiyama I."/>
            <person name="Ito T."/>
            <person name="Fujiyama A."/>
            <person name="Inagaki F."/>
            <person name="Takami H."/>
        </authorList>
    </citation>
    <scope>NUCLEOTIDE SEQUENCE</scope>
    <source>
        <strain evidence="3">Expedition CK06-06</strain>
    </source>
</reference>
<dbReference type="Gene3D" id="3.30.450.90">
    <property type="match status" value="1"/>
</dbReference>
<dbReference type="NCBIfam" id="TIGR01420">
    <property type="entry name" value="pilT_fam"/>
    <property type="match status" value="1"/>
</dbReference>
<proteinExistence type="inferred from homology"/>
<dbReference type="PROSITE" id="PS00662">
    <property type="entry name" value="T2SP_E"/>
    <property type="match status" value="1"/>
</dbReference>
<accession>X0TLE6</accession>
<evidence type="ECO:0000259" key="2">
    <source>
        <dbReference type="PROSITE" id="PS00662"/>
    </source>
</evidence>
<sequence length="320" mass="35320">ERITTEDQRDALYRTRELDLGYSVSGLARFRVNASFQRGTISIAIRQLSLRVPTIDELGLPSVCKTLALKSKGLVLVTGPTGCGKSTTLAAMINHLNNTLARHLITIEDPIEYIHRDIKCLVAQRDLGDDTLSFAAALRHALRQDPDVILVGEMRDLETISTALTAAETGHLVLSTVHTVSAPQTIERVVEVFPPYQQSQIRFQLSLVLEGVLSQLLLPLASGKGRIGAFEVMVSTEAIRNLIRESKTDQMVSYLQTGSQYGMQTMDQALEDLVMSGKVTVEEASMRHSKPDEMERKVSTLQQGVTQGMNQKGVPQHERI</sequence>
<dbReference type="PANTHER" id="PTHR30486:SF16">
    <property type="entry name" value="TWITCHING MOTILITY PROTEIN PILT"/>
    <property type="match status" value="1"/>
</dbReference>